<gene>
    <name evidence="1" type="ORF">KTC_50530</name>
</gene>
<proteinExistence type="predicted"/>
<dbReference type="AlphaFoldDB" id="A0A455STS1"/>
<reference evidence="1" key="1">
    <citation type="submission" date="2018-12" db="EMBL/GenBank/DDBJ databases">
        <title>Novel natural products biosynthetic potential of the class Ktedonobacteria.</title>
        <authorList>
            <person name="Zheng Y."/>
            <person name="Saitou A."/>
            <person name="Wang C.M."/>
            <person name="Toyoda A."/>
            <person name="Minakuchi Y."/>
            <person name="Sekiguchi Y."/>
            <person name="Ueda K."/>
            <person name="Takano H."/>
            <person name="Sakai Y."/>
            <person name="Yokota A."/>
            <person name="Yabe S."/>
        </authorList>
    </citation>
    <scope>NUCLEOTIDE SEQUENCE</scope>
    <source>
        <strain evidence="1">COM3</strain>
    </source>
</reference>
<sequence length="366" mass="38708">MNMKRSILIAIVGITLLGSLFLAPLSVAARPETSQATTTINTSIYLTAEALKPYFQERINQQVPQSVNGVIDSLVKKQPQQQQGWMKAMAGALLQPGATLTDLTTQQDGLVTSLRLSLYQGDPKPTDAQLLVTLSVLDQQTIQVSAKPLAHSPALFQGPLTTLHVPLGQLQQITTTPSCGQSALGLDLGLPLSFKEHKPENSPQSTTLASLQPLAMTQQAGLSGTVIEIPETSLASIGKGIGALSLGNNLYARNIQISVQNGQLVSVSDITLGQSLKLGVATTLIQPDAAQGKLAMKVQKTTLKVLSLFDFEVDAYNQQIEQQINMQLNTALANTFTVTEATIGSNASVPCTANTSLLLTGTLSAL</sequence>
<protein>
    <submittedName>
        <fullName evidence="1">Uncharacterized protein</fullName>
    </submittedName>
</protein>
<evidence type="ECO:0000313" key="1">
    <source>
        <dbReference type="EMBL" id="BBH90302.1"/>
    </source>
</evidence>
<accession>A0A455STS1</accession>
<name>A0A455STS1_9CHLR</name>
<organism evidence="1">
    <name type="scientific">Thermosporothrix sp. COM3</name>
    <dbReference type="NCBI Taxonomy" id="2490863"/>
    <lineage>
        <taxon>Bacteria</taxon>
        <taxon>Bacillati</taxon>
        <taxon>Chloroflexota</taxon>
        <taxon>Ktedonobacteria</taxon>
        <taxon>Ktedonobacterales</taxon>
        <taxon>Thermosporotrichaceae</taxon>
        <taxon>Thermosporothrix</taxon>
    </lineage>
</organism>
<dbReference type="EMBL" id="AP019376">
    <property type="protein sequence ID" value="BBH90302.1"/>
    <property type="molecule type" value="Genomic_DNA"/>
</dbReference>